<name>A0A0C3M7I9_9AGAM</name>
<sequence>MEGNFLSTGTVSLTASTLVLLLFLRKYWNSKSRPPLPPGPKGLPFIGNLLEFPRKQWVLTYLQWGEQYGPLTWVVVPGRNFLILNSYEAMRELLDKRGSIYIDRPRAVMISNLMKTDFTTPRLLGDTTWKRHRKFLRQALSVKTVKQEYSDLLLSKTSEYLQAILRNPDDFLHSLKRVLGETISELAYGAVKHHDGTDYVTKHEEHFAYSKRAAMGYLVDLFPLLRFIPSWFPGAKFKRDAQEWGQHAAGLRKMLIEGVERRMATKEGRPCYVSNLLEDLQKLESDTGEDIREDVQAVHNSGFSFYQAGSDTTEVVLKNFLLAMTLYPEIQARAREEVDRVYGEEYPRDLEGEEKLPFIHAVLLESMRWNPPVSSGLPHALREDDIYEGYFIPKGTTVIANQWKISRDPTIYEDPSTFNPDRFIDNPDVLDPRELIFGFGRRICPGNYLAYQLGWTFIISVLWGFEMRRPEGEPPLDLDSDRFDLGLMSNPNPFRCHFVPRKGLEKGTTLL</sequence>
<keyword evidence="5 9" id="KW-0479">Metal-binding</keyword>
<keyword evidence="6 10" id="KW-0560">Oxidoreductase</keyword>
<evidence type="ECO:0000256" key="10">
    <source>
        <dbReference type="RuleBase" id="RU000461"/>
    </source>
</evidence>
<reference evidence="11 12" key="1">
    <citation type="submission" date="2014-04" db="EMBL/GenBank/DDBJ databases">
        <authorList>
            <consortium name="DOE Joint Genome Institute"/>
            <person name="Kuo A."/>
            <person name="Girlanda M."/>
            <person name="Perotto S."/>
            <person name="Kohler A."/>
            <person name="Nagy L.G."/>
            <person name="Floudas D."/>
            <person name="Copeland A."/>
            <person name="Barry K.W."/>
            <person name="Cichocki N."/>
            <person name="Veneault-Fourrey C."/>
            <person name="LaButti K."/>
            <person name="Lindquist E.A."/>
            <person name="Lipzen A."/>
            <person name="Lundell T."/>
            <person name="Morin E."/>
            <person name="Murat C."/>
            <person name="Sun H."/>
            <person name="Tunlid A."/>
            <person name="Henrissat B."/>
            <person name="Grigoriev I.V."/>
            <person name="Hibbett D.S."/>
            <person name="Martin F."/>
            <person name="Nordberg H.P."/>
            <person name="Cantor M.N."/>
            <person name="Hua S.X."/>
        </authorList>
    </citation>
    <scope>NUCLEOTIDE SEQUENCE [LARGE SCALE GENOMIC DNA]</scope>
    <source>
        <strain evidence="11 12">MUT 4182</strain>
    </source>
</reference>
<keyword evidence="8 10" id="KW-0503">Monooxygenase</keyword>
<protein>
    <submittedName>
        <fullName evidence="11">Glycoside hydrolase family 51 protein</fullName>
    </submittedName>
</protein>
<dbReference type="GO" id="GO:0005506">
    <property type="term" value="F:iron ion binding"/>
    <property type="evidence" value="ECO:0007669"/>
    <property type="project" value="InterPro"/>
</dbReference>
<dbReference type="InterPro" id="IPR050364">
    <property type="entry name" value="Cytochrome_P450_fung"/>
</dbReference>
<dbReference type="PRINTS" id="PR00463">
    <property type="entry name" value="EP450I"/>
</dbReference>
<dbReference type="GO" id="GO:0004497">
    <property type="term" value="F:monooxygenase activity"/>
    <property type="evidence" value="ECO:0007669"/>
    <property type="project" value="UniProtKB-KW"/>
</dbReference>
<evidence type="ECO:0000256" key="1">
    <source>
        <dbReference type="ARBA" id="ARBA00001971"/>
    </source>
</evidence>
<evidence type="ECO:0000313" key="11">
    <source>
        <dbReference type="EMBL" id="KIO29657.1"/>
    </source>
</evidence>
<keyword evidence="11" id="KW-0378">Hydrolase</keyword>
<dbReference type="InterPro" id="IPR001128">
    <property type="entry name" value="Cyt_P450"/>
</dbReference>
<dbReference type="HOGENOM" id="CLU_001570_2_3_1"/>
<dbReference type="OrthoDB" id="2789670at2759"/>
<evidence type="ECO:0000256" key="5">
    <source>
        <dbReference type="ARBA" id="ARBA00022723"/>
    </source>
</evidence>
<reference evidence="12" key="2">
    <citation type="submission" date="2015-01" db="EMBL/GenBank/DDBJ databases">
        <title>Evolutionary Origins and Diversification of the Mycorrhizal Mutualists.</title>
        <authorList>
            <consortium name="DOE Joint Genome Institute"/>
            <consortium name="Mycorrhizal Genomics Consortium"/>
            <person name="Kohler A."/>
            <person name="Kuo A."/>
            <person name="Nagy L.G."/>
            <person name="Floudas D."/>
            <person name="Copeland A."/>
            <person name="Barry K.W."/>
            <person name="Cichocki N."/>
            <person name="Veneault-Fourrey C."/>
            <person name="LaButti K."/>
            <person name="Lindquist E.A."/>
            <person name="Lipzen A."/>
            <person name="Lundell T."/>
            <person name="Morin E."/>
            <person name="Murat C."/>
            <person name="Riley R."/>
            <person name="Ohm R."/>
            <person name="Sun H."/>
            <person name="Tunlid A."/>
            <person name="Henrissat B."/>
            <person name="Grigoriev I.V."/>
            <person name="Hibbett D.S."/>
            <person name="Martin F."/>
        </authorList>
    </citation>
    <scope>NUCLEOTIDE SEQUENCE [LARGE SCALE GENOMIC DNA]</scope>
    <source>
        <strain evidence="12">MUT 4182</strain>
    </source>
</reference>
<evidence type="ECO:0000256" key="7">
    <source>
        <dbReference type="ARBA" id="ARBA00023004"/>
    </source>
</evidence>
<dbReference type="STRING" id="1051891.A0A0C3M7I9"/>
<dbReference type="PROSITE" id="PS00086">
    <property type="entry name" value="CYTOCHROME_P450"/>
    <property type="match status" value="1"/>
</dbReference>
<dbReference type="InterPro" id="IPR036396">
    <property type="entry name" value="Cyt_P450_sf"/>
</dbReference>
<feature type="binding site" description="axial binding residue" evidence="9">
    <location>
        <position position="444"/>
    </location>
    <ligand>
        <name>heme</name>
        <dbReference type="ChEBI" id="CHEBI:30413"/>
    </ligand>
    <ligandPart>
        <name>Fe</name>
        <dbReference type="ChEBI" id="CHEBI:18248"/>
    </ligandPart>
</feature>
<evidence type="ECO:0000256" key="4">
    <source>
        <dbReference type="ARBA" id="ARBA00022617"/>
    </source>
</evidence>
<dbReference type="GO" id="GO:0016787">
    <property type="term" value="F:hydrolase activity"/>
    <property type="evidence" value="ECO:0007669"/>
    <property type="project" value="UniProtKB-KW"/>
</dbReference>
<organism evidence="11 12">
    <name type="scientific">Tulasnella calospora MUT 4182</name>
    <dbReference type="NCBI Taxonomy" id="1051891"/>
    <lineage>
        <taxon>Eukaryota</taxon>
        <taxon>Fungi</taxon>
        <taxon>Dikarya</taxon>
        <taxon>Basidiomycota</taxon>
        <taxon>Agaricomycotina</taxon>
        <taxon>Agaricomycetes</taxon>
        <taxon>Cantharellales</taxon>
        <taxon>Tulasnellaceae</taxon>
        <taxon>Tulasnella</taxon>
    </lineage>
</organism>
<dbReference type="PANTHER" id="PTHR46300:SF7">
    <property type="entry name" value="P450, PUTATIVE (EUROFUNG)-RELATED"/>
    <property type="match status" value="1"/>
</dbReference>
<keyword evidence="7 9" id="KW-0408">Iron</keyword>
<dbReference type="Gene3D" id="1.10.630.10">
    <property type="entry name" value="Cytochrome P450"/>
    <property type="match status" value="1"/>
</dbReference>
<dbReference type="CDD" id="cd11065">
    <property type="entry name" value="CYP64-like"/>
    <property type="match status" value="1"/>
</dbReference>
<evidence type="ECO:0000256" key="3">
    <source>
        <dbReference type="ARBA" id="ARBA00010617"/>
    </source>
</evidence>
<dbReference type="InterPro" id="IPR017972">
    <property type="entry name" value="Cyt_P450_CS"/>
</dbReference>
<comment type="pathway">
    <text evidence="2">Secondary metabolite biosynthesis.</text>
</comment>
<dbReference type="GO" id="GO:0020037">
    <property type="term" value="F:heme binding"/>
    <property type="evidence" value="ECO:0007669"/>
    <property type="project" value="InterPro"/>
</dbReference>
<keyword evidence="12" id="KW-1185">Reference proteome</keyword>
<evidence type="ECO:0000256" key="2">
    <source>
        <dbReference type="ARBA" id="ARBA00005179"/>
    </source>
</evidence>
<dbReference type="InterPro" id="IPR002401">
    <property type="entry name" value="Cyt_P450_E_grp-I"/>
</dbReference>
<comment type="similarity">
    <text evidence="3 10">Belongs to the cytochrome P450 family.</text>
</comment>
<comment type="cofactor">
    <cofactor evidence="1 9">
        <name>heme</name>
        <dbReference type="ChEBI" id="CHEBI:30413"/>
    </cofactor>
</comment>
<evidence type="ECO:0000256" key="9">
    <source>
        <dbReference type="PIRSR" id="PIRSR602401-1"/>
    </source>
</evidence>
<dbReference type="SUPFAM" id="SSF48264">
    <property type="entry name" value="Cytochrome P450"/>
    <property type="match status" value="1"/>
</dbReference>
<dbReference type="Pfam" id="PF00067">
    <property type="entry name" value="p450"/>
    <property type="match status" value="1"/>
</dbReference>
<dbReference type="PANTHER" id="PTHR46300">
    <property type="entry name" value="P450, PUTATIVE (EUROFUNG)-RELATED-RELATED"/>
    <property type="match status" value="1"/>
</dbReference>
<gene>
    <name evidence="11" type="ORF">M407DRAFT_21244</name>
</gene>
<evidence type="ECO:0000313" key="12">
    <source>
        <dbReference type="Proteomes" id="UP000054248"/>
    </source>
</evidence>
<dbReference type="GO" id="GO:0016705">
    <property type="term" value="F:oxidoreductase activity, acting on paired donors, with incorporation or reduction of molecular oxygen"/>
    <property type="evidence" value="ECO:0007669"/>
    <property type="project" value="InterPro"/>
</dbReference>
<dbReference type="EMBL" id="KN822980">
    <property type="protein sequence ID" value="KIO29657.1"/>
    <property type="molecule type" value="Genomic_DNA"/>
</dbReference>
<dbReference type="Proteomes" id="UP000054248">
    <property type="component" value="Unassembled WGS sequence"/>
</dbReference>
<evidence type="ECO:0000256" key="8">
    <source>
        <dbReference type="ARBA" id="ARBA00023033"/>
    </source>
</evidence>
<evidence type="ECO:0000256" key="6">
    <source>
        <dbReference type="ARBA" id="ARBA00023002"/>
    </source>
</evidence>
<accession>A0A0C3M7I9</accession>
<dbReference type="AlphaFoldDB" id="A0A0C3M7I9"/>
<proteinExistence type="inferred from homology"/>
<keyword evidence="4 9" id="KW-0349">Heme</keyword>